<evidence type="ECO:0000256" key="7">
    <source>
        <dbReference type="SAM" id="MobiDB-lite"/>
    </source>
</evidence>
<keyword evidence="2" id="KW-0507">mRNA processing</keyword>
<dbReference type="PANTHER" id="PTHR48028:SF4">
    <property type="entry name" value="SC35-LIKE SPLICING FACTOR"/>
    <property type="match status" value="1"/>
</dbReference>
<evidence type="ECO:0000313" key="9">
    <source>
        <dbReference type="EMBL" id="MED6109004.1"/>
    </source>
</evidence>
<dbReference type="Gene3D" id="3.30.70.330">
    <property type="match status" value="1"/>
</dbReference>
<dbReference type="EMBL" id="JASCZI010000121">
    <property type="protein sequence ID" value="MED6109004.1"/>
    <property type="molecule type" value="Genomic_DNA"/>
</dbReference>
<reference evidence="9 10" key="1">
    <citation type="journal article" date="2023" name="Plants (Basel)">
        <title>Bridging the Gap: Combining Genomics and Transcriptomics Approaches to Understand Stylosanthes scabra, an Orphan Legume from the Brazilian Caatinga.</title>
        <authorList>
            <person name="Ferreira-Neto J.R.C."/>
            <person name="da Silva M.D."/>
            <person name="Binneck E."/>
            <person name="de Melo N.F."/>
            <person name="da Silva R.H."/>
            <person name="de Melo A.L.T.M."/>
            <person name="Pandolfi V."/>
            <person name="Bustamante F.O."/>
            <person name="Brasileiro-Vidal A.C."/>
            <person name="Benko-Iseppon A.M."/>
        </authorList>
    </citation>
    <scope>NUCLEOTIDE SEQUENCE [LARGE SCALE GENOMIC DNA]</scope>
    <source>
        <tissue evidence="9">Leaves</tissue>
    </source>
</reference>
<dbReference type="InterPro" id="IPR012677">
    <property type="entry name" value="Nucleotide-bd_a/b_plait_sf"/>
</dbReference>
<organism evidence="9 10">
    <name type="scientific">Stylosanthes scabra</name>
    <dbReference type="NCBI Taxonomy" id="79078"/>
    <lineage>
        <taxon>Eukaryota</taxon>
        <taxon>Viridiplantae</taxon>
        <taxon>Streptophyta</taxon>
        <taxon>Embryophyta</taxon>
        <taxon>Tracheophyta</taxon>
        <taxon>Spermatophyta</taxon>
        <taxon>Magnoliopsida</taxon>
        <taxon>eudicotyledons</taxon>
        <taxon>Gunneridae</taxon>
        <taxon>Pentapetalae</taxon>
        <taxon>rosids</taxon>
        <taxon>fabids</taxon>
        <taxon>Fabales</taxon>
        <taxon>Fabaceae</taxon>
        <taxon>Papilionoideae</taxon>
        <taxon>50 kb inversion clade</taxon>
        <taxon>dalbergioids sensu lato</taxon>
        <taxon>Dalbergieae</taxon>
        <taxon>Pterocarpus clade</taxon>
        <taxon>Stylosanthes</taxon>
    </lineage>
</organism>
<keyword evidence="4" id="KW-0508">mRNA splicing</keyword>
<proteinExistence type="predicted"/>
<evidence type="ECO:0000256" key="6">
    <source>
        <dbReference type="PROSITE-ProRule" id="PRU00176"/>
    </source>
</evidence>
<dbReference type="Pfam" id="PF00076">
    <property type="entry name" value="RRM_1"/>
    <property type="match status" value="1"/>
</dbReference>
<feature type="region of interest" description="Disordered" evidence="7">
    <location>
        <begin position="446"/>
        <end position="469"/>
    </location>
</feature>
<dbReference type="SUPFAM" id="SSF54928">
    <property type="entry name" value="RNA-binding domain, RBD"/>
    <property type="match status" value="1"/>
</dbReference>
<feature type="region of interest" description="Disordered" evidence="7">
    <location>
        <begin position="354"/>
        <end position="375"/>
    </location>
</feature>
<name>A0ABU6QAS1_9FABA</name>
<keyword evidence="3 6" id="KW-0694">RNA-binding</keyword>
<feature type="domain" description="RRM" evidence="8">
    <location>
        <begin position="13"/>
        <end position="91"/>
    </location>
</feature>
<sequence>MDGKWFMMERENYSIFVDNLPTHISKRFLYREFSFHGNVVDVFISRKSRKGKVNMFAFIRYDSKGGAMRAIEKLDRSYIPGKVMTVKEAKYRRNVKVDRGDKDSVKRWMRKPSNEYPTMGNQKEDSEQRASLMKQQTKERRVMEVMVSEEQKEMLDKSILAESFEPIKFGLVVDQLNKIEEQYGKVEYRDLGPKKCILSLDSIKLRNRALADAIFTEMFDEVREYWGFKWAFSRRVWIELMGLPIHVWSKDTLERMAKGLDAKLEVGEEVLSRQVHPDGFSADGTVVGNSLSPSTAFIHGEPDRNHEEEVMSRGEEGDNRAVGAEITIEECMKRGLGCMKVSMRMQSIVDNELMSGKSSENVREGVGPGADDPEIRDDLVLFGGPNTCVDQKYDKDGRSLCEPSGLLEEERYGSNDFSCPFPPGFGPCGNGPHIHRDLEAGQRHNEAGMEAGNRHEEDENPNMNRISNKDDIDVTHIPETNEERAEALETRRVCEEGGLLLQHEMEDVFLRDLVRDKERVENTKGGK</sequence>
<dbReference type="InterPro" id="IPR000504">
    <property type="entry name" value="RRM_dom"/>
</dbReference>
<dbReference type="InterPro" id="IPR035979">
    <property type="entry name" value="RBD_domain_sf"/>
</dbReference>
<feature type="compositionally biased region" description="Basic and acidic residues" evidence="7">
    <location>
        <begin position="446"/>
        <end position="457"/>
    </location>
</feature>
<keyword evidence="10" id="KW-1185">Reference proteome</keyword>
<evidence type="ECO:0000256" key="4">
    <source>
        <dbReference type="ARBA" id="ARBA00023187"/>
    </source>
</evidence>
<dbReference type="SMART" id="SM00360">
    <property type="entry name" value="RRM"/>
    <property type="match status" value="1"/>
</dbReference>
<gene>
    <name evidence="9" type="ORF">PIB30_029612</name>
</gene>
<comment type="subcellular location">
    <subcellularLocation>
        <location evidence="1">Nucleus</location>
    </subcellularLocation>
</comment>
<accession>A0ABU6QAS1</accession>
<dbReference type="Proteomes" id="UP001341840">
    <property type="component" value="Unassembled WGS sequence"/>
</dbReference>
<dbReference type="PANTHER" id="PTHR48028">
    <property type="entry name" value="GLYCINE-RICH RNA-BINDING PROTEIN RZ1A"/>
    <property type="match status" value="1"/>
</dbReference>
<evidence type="ECO:0000256" key="5">
    <source>
        <dbReference type="ARBA" id="ARBA00023242"/>
    </source>
</evidence>
<dbReference type="CDD" id="cd00590">
    <property type="entry name" value="RRM_SF"/>
    <property type="match status" value="1"/>
</dbReference>
<keyword evidence="5" id="KW-0539">Nucleus</keyword>
<evidence type="ECO:0000313" key="10">
    <source>
        <dbReference type="Proteomes" id="UP001341840"/>
    </source>
</evidence>
<dbReference type="PROSITE" id="PS50102">
    <property type="entry name" value="RRM"/>
    <property type="match status" value="1"/>
</dbReference>
<evidence type="ECO:0000256" key="3">
    <source>
        <dbReference type="ARBA" id="ARBA00022884"/>
    </source>
</evidence>
<evidence type="ECO:0000256" key="1">
    <source>
        <dbReference type="ARBA" id="ARBA00004123"/>
    </source>
</evidence>
<evidence type="ECO:0000256" key="2">
    <source>
        <dbReference type="ARBA" id="ARBA00022664"/>
    </source>
</evidence>
<comment type="caution">
    <text evidence="9">The sequence shown here is derived from an EMBL/GenBank/DDBJ whole genome shotgun (WGS) entry which is preliminary data.</text>
</comment>
<dbReference type="InterPro" id="IPR051106">
    <property type="entry name" value="RNA-bind/splicing_reg"/>
</dbReference>
<evidence type="ECO:0000259" key="8">
    <source>
        <dbReference type="PROSITE" id="PS50102"/>
    </source>
</evidence>
<protein>
    <recommendedName>
        <fullName evidence="8">RRM domain-containing protein</fullName>
    </recommendedName>
</protein>